<accession>A0A1C4DDP6</accession>
<sequence>MMIPWDKRVYIVLR</sequence>
<gene>
    <name evidence="1" type="ORF">BC05F1_02586</name>
</gene>
<proteinExistence type="predicted"/>
<evidence type="ECO:0000313" key="1">
    <source>
        <dbReference type="EMBL" id="SCC29446.1"/>
    </source>
</evidence>
<dbReference type="EMBL" id="FMBE01000013">
    <property type="protein sequence ID" value="SCC29446.1"/>
    <property type="molecule type" value="Genomic_DNA"/>
</dbReference>
<evidence type="ECO:0000313" key="2">
    <source>
        <dbReference type="Proteomes" id="UP000196052"/>
    </source>
</evidence>
<name>A0A1C4DDP6_9BACI</name>
<dbReference type="Proteomes" id="UP000196052">
    <property type="component" value="Unassembled WGS sequence"/>
</dbReference>
<reference evidence="2" key="1">
    <citation type="submission" date="2016-08" db="EMBL/GenBank/DDBJ databases">
        <authorList>
            <person name="Loux V."/>
            <person name="Rue O."/>
        </authorList>
    </citation>
    <scope>NUCLEOTIDE SEQUENCE [LARGE SCALE GENOMIC DNA]</scope>
    <source>
        <strain evidence="2">INRA Bc05-F1</strain>
    </source>
</reference>
<organism evidence="1 2">
    <name type="scientific">Bacillus wiedmannii</name>
    <dbReference type="NCBI Taxonomy" id="1890302"/>
    <lineage>
        <taxon>Bacteria</taxon>
        <taxon>Bacillati</taxon>
        <taxon>Bacillota</taxon>
        <taxon>Bacilli</taxon>
        <taxon>Bacillales</taxon>
        <taxon>Bacillaceae</taxon>
        <taxon>Bacillus</taxon>
        <taxon>Bacillus cereus group</taxon>
    </lineage>
</organism>
<protein>
    <submittedName>
        <fullName evidence="1">Uncharacterized protein</fullName>
    </submittedName>
</protein>